<organism evidence="3 4">
    <name type="scientific">Pseudonocardia sulfidoxydans NBRC 16205</name>
    <dbReference type="NCBI Taxonomy" id="1223511"/>
    <lineage>
        <taxon>Bacteria</taxon>
        <taxon>Bacillati</taxon>
        <taxon>Actinomycetota</taxon>
        <taxon>Actinomycetes</taxon>
        <taxon>Pseudonocardiales</taxon>
        <taxon>Pseudonocardiaceae</taxon>
        <taxon>Pseudonocardia</taxon>
    </lineage>
</organism>
<name>A0A511DBA2_9PSEU</name>
<dbReference type="PANTHER" id="PTHR11365">
    <property type="entry name" value="5-OXOPROLINASE RELATED"/>
    <property type="match status" value="1"/>
</dbReference>
<evidence type="ECO:0000256" key="1">
    <source>
        <dbReference type="SAM" id="MobiDB-lite"/>
    </source>
</evidence>
<comment type="caution">
    <text evidence="3">The sequence shown here is derived from an EMBL/GenBank/DDBJ whole genome shotgun (WGS) entry which is preliminary data.</text>
</comment>
<reference evidence="3 4" key="1">
    <citation type="submission" date="2019-07" db="EMBL/GenBank/DDBJ databases">
        <title>Whole genome shotgun sequence of Pseudonocardia sulfidoxydans NBRC 16205.</title>
        <authorList>
            <person name="Hosoyama A."/>
            <person name="Uohara A."/>
            <person name="Ohji S."/>
            <person name="Ichikawa N."/>
        </authorList>
    </citation>
    <scope>NUCLEOTIDE SEQUENCE [LARGE SCALE GENOMIC DNA]</scope>
    <source>
        <strain evidence="3 4">NBRC 16205</strain>
    </source>
</reference>
<dbReference type="GO" id="GO:0006749">
    <property type="term" value="P:glutathione metabolic process"/>
    <property type="evidence" value="ECO:0007669"/>
    <property type="project" value="TreeGrafter"/>
</dbReference>
<dbReference type="GO" id="GO:0017168">
    <property type="term" value="F:5-oxoprolinase (ATP-hydrolyzing) activity"/>
    <property type="evidence" value="ECO:0007669"/>
    <property type="project" value="TreeGrafter"/>
</dbReference>
<evidence type="ECO:0000313" key="3">
    <source>
        <dbReference type="EMBL" id="GEL21663.1"/>
    </source>
</evidence>
<dbReference type="OrthoDB" id="102473at2"/>
<gene>
    <name evidence="3" type="ORF">PSU4_06170</name>
</gene>
<dbReference type="Pfam" id="PF02538">
    <property type="entry name" value="Hydantoinase_B"/>
    <property type="match status" value="1"/>
</dbReference>
<protein>
    <submittedName>
        <fullName evidence="3">5-oxoprolinase</fullName>
    </submittedName>
</protein>
<dbReference type="EMBL" id="BJVJ01000003">
    <property type="protein sequence ID" value="GEL21663.1"/>
    <property type="molecule type" value="Genomic_DNA"/>
</dbReference>
<dbReference type="Proteomes" id="UP000321685">
    <property type="component" value="Unassembled WGS sequence"/>
</dbReference>
<dbReference type="InterPro" id="IPR045079">
    <property type="entry name" value="Oxoprolinase-like"/>
</dbReference>
<sequence>MTDLGVGKTPIKDLTDAEFEARYNCDRYTATVLSNRMRYIVEHMCTNLLHHAFSLILRDWYDFAATISGPASMNYPMSTVSNSLVLFSGAMEHAVRNAVEEYGPENLKPGDVLMVNDPYRAGNHVNDICFIRPVFHDDQLVTFVALRAHQLDMGGIVPAGFSATKRDVYETGLVIPPMLAYENDQPVQHSFHLIFNNARYCALLLPDMITIYQNLLLGERLMKESIERYGADAWLGAINYSVDVPAESMASAIKALPDGVYEGSDLVDADGIDDLLEYEIKVKITKAGDRLEVDFSGTSQQARTSINAGVFDTLTATGVALKYVLDPKTAFNSGAYRNVDVVLPGGTICSATPPDGPVFLYWEAAQPVLLAIFKALEPAVGENAVGGDYGSLSIHNGHGVLPDGTPWVTVAQCGGEHGPWGATKSGDADSYGGFYMANNLDPATEAIESELPIVVLRKEYVPDTAGVGYNRGGASVLRDSMYLTDAHHTSSPVHTKRSSGAGVQGGKDGRNGATWLFSAEGGFDVAQRKDLIPVLDPEAYRQSTPVSGMLDPDTKAIDVEKGEYFWFGANPLWHTKSNDVFRYITCGGGGWGNPYTREPERVLRDVRDEYVSIEAAAREFGVIITGDPQKDPEGLAIDEAATEARRAELRNAGMA</sequence>
<feature type="domain" description="Hydantoinase B/oxoprolinase" evidence="2">
    <location>
        <begin position="26"/>
        <end position="594"/>
    </location>
</feature>
<accession>A0A511DBA2</accession>
<dbReference type="RefSeq" id="WP_147102392.1">
    <property type="nucleotide sequence ID" value="NZ_BJVJ01000003.1"/>
</dbReference>
<evidence type="ECO:0000259" key="2">
    <source>
        <dbReference type="Pfam" id="PF02538"/>
    </source>
</evidence>
<evidence type="ECO:0000313" key="4">
    <source>
        <dbReference type="Proteomes" id="UP000321685"/>
    </source>
</evidence>
<keyword evidence="4" id="KW-1185">Reference proteome</keyword>
<dbReference type="InterPro" id="IPR003692">
    <property type="entry name" value="Hydantoinase_B"/>
</dbReference>
<dbReference type="PANTHER" id="PTHR11365:SF23">
    <property type="entry name" value="HYPOTHETICAL 5-OXOPROLINASE (EUROFUNG)-RELATED"/>
    <property type="match status" value="1"/>
</dbReference>
<dbReference type="GO" id="GO:0005829">
    <property type="term" value="C:cytosol"/>
    <property type="evidence" value="ECO:0007669"/>
    <property type="project" value="TreeGrafter"/>
</dbReference>
<dbReference type="AlphaFoldDB" id="A0A511DBA2"/>
<feature type="region of interest" description="Disordered" evidence="1">
    <location>
        <begin position="488"/>
        <end position="507"/>
    </location>
</feature>
<proteinExistence type="predicted"/>